<feature type="signal peptide" evidence="1">
    <location>
        <begin position="1"/>
        <end position="26"/>
    </location>
</feature>
<sequence>MNRLRTPALMTMVTTIVLASAPGAIAEPAVDPVRCQDVDLGDAMTNEDVALACKIAQVGNEHFSQSDDGKALKVDLSDGELESVYGFNAQQVGDFRAILDGSFVPASARQEGTALREGPATIFPTRH</sequence>
<keyword evidence="3" id="KW-1185">Reference proteome</keyword>
<evidence type="ECO:0000313" key="3">
    <source>
        <dbReference type="Proteomes" id="UP000594586"/>
    </source>
</evidence>
<reference evidence="2 3" key="1">
    <citation type="submission" date="2020-11" db="EMBL/GenBank/DDBJ databases">
        <title>Corynebacterium sp. MC1420.</title>
        <authorList>
            <person name="Zhou J."/>
        </authorList>
    </citation>
    <scope>NUCLEOTIDE SEQUENCE [LARGE SCALE GENOMIC DNA]</scope>
    <source>
        <strain evidence="2 3">MC1420</strain>
    </source>
</reference>
<dbReference type="Proteomes" id="UP000594586">
    <property type="component" value="Chromosome"/>
</dbReference>
<proteinExistence type="predicted"/>
<name>A0A7T0KP20_9CORY</name>
<dbReference type="AlphaFoldDB" id="A0A7T0KP20"/>
<dbReference type="EMBL" id="CP064955">
    <property type="protein sequence ID" value="QPK83599.1"/>
    <property type="molecule type" value="Genomic_DNA"/>
</dbReference>
<protein>
    <submittedName>
        <fullName evidence="2">Uncharacterized protein</fullName>
    </submittedName>
</protein>
<gene>
    <name evidence="2" type="ORF">G7Y29_01945</name>
</gene>
<keyword evidence="1" id="KW-0732">Signal</keyword>
<feature type="chain" id="PRO_5032400346" evidence="1">
    <location>
        <begin position="27"/>
        <end position="127"/>
    </location>
</feature>
<evidence type="ECO:0000313" key="2">
    <source>
        <dbReference type="EMBL" id="QPK83599.1"/>
    </source>
</evidence>
<organism evidence="2 3">
    <name type="scientific">Corynebacterium qintianiae</name>
    <dbReference type="NCBI Taxonomy" id="2709392"/>
    <lineage>
        <taxon>Bacteria</taxon>
        <taxon>Bacillati</taxon>
        <taxon>Actinomycetota</taxon>
        <taxon>Actinomycetes</taxon>
        <taxon>Mycobacteriales</taxon>
        <taxon>Corynebacteriaceae</taxon>
        <taxon>Corynebacterium</taxon>
    </lineage>
</organism>
<accession>A0A7T0KP20</accession>
<dbReference type="KEGG" id="cqn:G7Y29_01945"/>
<evidence type="ECO:0000256" key="1">
    <source>
        <dbReference type="SAM" id="SignalP"/>
    </source>
</evidence>
<dbReference type="RefSeq" id="WP_165003602.1">
    <property type="nucleotide sequence ID" value="NZ_CP064955.1"/>
</dbReference>